<dbReference type="NCBIfam" id="NF033545">
    <property type="entry name" value="transpos_IS630"/>
    <property type="match status" value="1"/>
</dbReference>
<keyword evidence="3" id="KW-1185">Reference proteome</keyword>
<evidence type="ECO:0000313" key="3">
    <source>
        <dbReference type="Proteomes" id="UP000022910"/>
    </source>
</evidence>
<dbReference type="InterPro" id="IPR038717">
    <property type="entry name" value="Tc1-like_DDE_dom"/>
</dbReference>
<reference evidence="2 3" key="1">
    <citation type="submission" date="2014-02" db="EMBL/GenBank/DDBJ databases">
        <title>Single nucleus genome sequencing reveals high similarity among nuclei of an endomycorrhizal fungus.</title>
        <authorList>
            <person name="Lin K."/>
            <person name="Geurts R."/>
            <person name="Zhang Z."/>
            <person name="Limpens E."/>
            <person name="Saunders D.G."/>
            <person name="Mu D."/>
            <person name="Pang E."/>
            <person name="Cao H."/>
            <person name="Cha H."/>
            <person name="Lin T."/>
            <person name="Zhou Q."/>
            <person name="Shang Y."/>
            <person name="Li Y."/>
            <person name="Ivanov S."/>
            <person name="Sharma T."/>
            <person name="Velzen R.V."/>
            <person name="Ruijter N.D."/>
            <person name="Aanen D.K."/>
            <person name="Win J."/>
            <person name="Kamoun S."/>
            <person name="Bisseling T."/>
            <person name="Huang S."/>
        </authorList>
    </citation>
    <scope>NUCLEOTIDE SEQUENCE [LARGE SCALE GENOMIC DNA]</scope>
    <source>
        <strain evidence="3">DAOM197198w</strain>
    </source>
</reference>
<gene>
    <name evidence="2" type="ORF">RirG_085610</name>
</gene>
<dbReference type="STRING" id="1432141.A0A015JTM3"/>
<dbReference type="InterPro" id="IPR009057">
    <property type="entry name" value="Homeodomain-like_sf"/>
</dbReference>
<evidence type="ECO:0000313" key="2">
    <source>
        <dbReference type="EMBL" id="EXX70630.1"/>
    </source>
</evidence>
<dbReference type="OMA" id="LEINVCH"/>
<comment type="caution">
    <text evidence="2">The sequence shown here is derived from an EMBL/GenBank/DDBJ whole genome shotgun (WGS) entry which is preliminary data.</text>
</comment>
<dbReference type="AlphaFoldDB" id="A0A015JTM3"/>
<protein>
    <recommendedName>
        <fullName evidence="1">Tc1-like transposase DDE domain-containing protein</fullName>
    </recommendedName>
</protein>
<organism evidence="2 3">
    <name type="scientific">Rhizophagus irregularis (strain DAOM 197198w)</name>
    <name type="common">Glomus intraradices</name>
    <dbReference type="NCBI Taxonomy" id="1432141"/>
    <lineage>
        <taxon>Eukaryota</taxon>
        <taxon>Fungi</taxon>
        <taxon>Fungi incertae sedis</taxon>
        <taxon>Mucoromycota</taxon>
        <taxon>Glomeromycotina</taxon>
        <taxon>Glomeromycetes</taxon>
        <taxon>Glomerales</taxon>
        <taxon>Glomeraceae</taxon>
        <taxon>Rhizophagus</taxon>
    </lineage>
</organism>
<dbReference type="InterPro" id="IPR012337">
    <property type="entry name" value="RNaseH-like_sf"/>
</dbReference>
<evidence type="ECO:0000259" key="1">
    <source>
        <dbReference type="Pfam" id="PF13358"/>
    </source>
</evidence>
<dbReference type="HOGENOM" id="CLU_056788_1_0_1"/>
<dbReference type="SUPFAM" id="SSF53098">
    <property type="entry name" value="Ribonuclease H-like"/>
    <property type="match status" value="1"/>
</dbReference>
<dbReference type="InterPro" id="IPR036397">
    <property type="entry name" value="RNaseH_sf"/>
</dbReference>
<dbReference type="SUPFAM" id="SSF46689">
    <property type="entry name" value="Homeodomain-like"/>
    <property type="match status" value="1"/>
</dbReference>
<name>A0A015JTM3_RHIIW</name>
<dbReference type="Proteomes" id="UP000022910">
    <property type="component" value="Unassembled WGS sequence"/>
</dbReference>
<sequence length="305" mass="34816">MPPAFSTDLKWRIVYLYYDGFSTKKIAQILYMTGQCKTFNGEDMKASLSINKRTFSALKALVADKVDWYLDELVSEMDVLTGKKVSVPTLWRSLRFCGITRKKLHKNAKERNEILRGAFIANMGINYTPDQLVFLDENAKDEQSLSHGYGYSLINTCARKSVVFVRGKRYTILPALSLQGFIAIDIMEGSCTKERFKDFVISDVLPKMNPYPGPNSVIVLDNAKIHHDEGLIEYLQAFGIRVEFLPPYSPDLNPIETSFSVMKSFLKRNRDYIESFNDPIYALFIASLHITPTMAESFFRGTVYL</sequence>
<feature type="domain" description="Tc1-like transposase DDE" evidence="1">
    <location>
        <begin position="131"/>
        <end position="272"/>
    </location>
</feature>
<dbReference type="GO" id="GO:0003676">
    <property type="term" value="F:nucleic acid binding"/>
    <property type="evidence" value="ECO:0007669"/>
    <property type="project" value="InterPro"/>
</dbReference>
<dbReference type="PANTHER" id="PTHR46564:SF1">
    <property type="entry name" value="TRANSPOSASE"/>
    <property type="match status" value="1"/>
</dbReference>
<dbReference type="InterPro" id="IPR047655">
    <property type="entry name" value="Transpos_IS630-like"/>
</dbReference>
<dbReference type="PANTHER" id="PTHR46564">
    <property type="entry name" value="TRANSPOSASE"/>
    <property type="match status" value="1"/>
</dbReference>
<dbReference type="Pfam" id="PF13358">
    <property type="entry name" value="DDE_3"/>
    <property type="match status" value="1"/>
</dbReference>
<proteinExistence type="predicted"/>
<dbReference type="EMBL" id="JEMT01016560">
    <property type="protein sequence ID" value="EXX70630.1"/>
    <property type="molecule type" value="Genomic_DNA"/>
</dbReference>
<dbReference type="Gene3D" id="3.30.420.10">
    <property type="entry name" value="Ribonuclease H-like superfamily/Ribonuclease H"/>
    <property type="match status" value="1"/>
</dbReference>
<accession>A0A015JTM3</accession>